<dbReference type="GO" id="GO:0004673">
    <property type="term" value="F:protein histidine kinase activity"/>
    <property type="evidence" value="ECO:0007669"/>
    <property type="project" value="UniProtKB-EC"/>
</dbReference>
<evidence type="ECO:0000256" key="7">
    <source>
        <dbReference type="SAM" id="Coils"/>
    </source>
</evidence>
<dbReference type="GO" id="GO:0005886">
    <property type="term" value="C:plasma membrane"/>
    <property type="evidence" value="ECO:0007669"/>
    <property type="project" value="UniProtKB-SubCell"/>
</dbReference>
<comment type="subcellular location">
    <subcellularLocation>
        <location evidence="2">Cell membrane</location>
        <topology evidence="2">Multi-pass membrane protein</topology>
    </subcellularLocation>
</comment>
<evidence type="ECO:0000313" key="10">
    <source>
        <dbReference type="EMBL" id="PRO75016.1"/>
    </source>
</evidence>
<feature type="transmembrane region" description="Helical" evidence="8">
    <location>
        <begin position="301"/>
        <end position="323"/>
    </location>
</feature>
<keyword evidence="6 8" id="KW-1133">Transmembrane helix</keyword>
<dbReference type="SUPFAM" id="SSF55874">
    <property type="entry name" value="ATPase domain of HSP90 chaperone/DNA topoisomerase II/histidine kinase"/>
    <property type="match status" value="1"/>
</dbReference>
<reference evidence="11" key="1">
    <citation type="journal article" date="2020" name="Int. J. Syst. Evol. Microbiol.">
        <title>Alteromonas alba sp. nov., a marine bacterium isolated from the seawater of the West Pacific Ocean.</title>
        <authorList>
            <person name="Sun C."/>
            <person name="Wu Y.-H."/>
            <person name="Xamxidin M."/>
            <person name="Cheng H."/>
            <person name="Xu X.-W."/>
        </authorList>
    </citation>
    <scope>NUCLEOTIDE SEQUENCE [LARGE SCALE GENOMIC DNA]</scope>
    <source>
        <strain evidence="11">190</strain>
    </source>
</reference>
<dbReference type="EC" id="2.7.13.3" evidence="3"/>
<dbReference type="PANTHER" id="PTHR43065">
    <property type="entry name" value="SENSOR HISTIDINE KINASE"/>
    <property type="match status" value="1"/>
</dbReference>
<dbReference type="EMBL" id="PVNP01000021">
    <property type="protein sequence ID" value="PRO75016.1"/>
    <property type="molecule type" value="Genomic_DNA"/>
</dbReference>
<evidence type="ECO:0000256" key="2">
    <source>
        <dbReference type="ARBA" id="ARBA00004651"/>
    </source>
</evidence>
<evidence type="ECO:0000256" key="8">
    <source>
        <dbReference type="SAM" id="Phobius"/>
    </source>
</evidence>
<dbReference type="OrthoDB" id="2521613at2"/>
<dbReference type="PROSITE" id="PS50109">
    <property type="entry name" value="HIS_KIN"/>
    <property type="match status" value="1"/>
</dbReference>
<name>A0A2S9VF00_9ALTE</name>
<keyword evidence="8" id="KW-0472">Membrane</keyword>
<evidence type="ECO:0000256" key="3">
    <source>
        <dbReference type="ARBA" id="ARBA00012438"/>
    </source>
</evidence>
<accession>A0A2S9VF00</accession>
<keyword evidence="4" id="KW-1003">Cell membrane</keyword>
<sequence>MFIPARWRYLWLFFVVLVCALVFRLAFVDRFNELKQPYEIRQGALIDQAALLINTRLSLVETQIRLFRHELELLNPTQAELEPAMISMFKLYSDTLQVRWIDEQGFEQVRLNKTADNNVGVVLTDELQNKRNRYYVEAGLALADDEVFISQIDLNVEQGKVEWPFQPTLRGVIKASLASMGDGLLVINFDLRSLLNEVAALSETNIQLLVAAGEDRWIVHPDENQLWRSDLKLGATGIETDLPKLARLIEDDGLAQGAEDNNQLYTAQLIASPYQSESSLQDIVVITQTAPLVLSSLKNQALLRAALLAIATGIAGVILLTLYSRHLREVNELSVKLEHERDNLKTTLERQSSLINELAETKKLSSLSIMVAGLAHELNTPVGATQLALSSQASLLDNLIENKNTGLTKSAFDNYLEQSGKTLQQAQRNNQRAIELIQSFKRLTFERANNELNTFNVAQHLDDLCKSMHGMLHKHNIRLENKLPNHITLTGYAGAFSQIVQIIISNAIDHAFENMAGACLELSCEYRGRDVVVTIRDNGKGIKADELPHIFEPFVTSKRQQEHTGLGLHMARVWIEQAFSGDIKVESSPGVGTTFELTFRSARKLAEQIAKNKIPENPFT</sequence>
<comment type="catalytic activity">
    <reaction evidence="1">
        <text>ATP + protein L-histidine = ADP + protein N-phospho-L-histidine.</text>
        <dbReference type="EC" id="2.7.13.3"/>
    </reaction>
</comment>
<evidence type="ECO:0000256" key="1">
    <source>
        <dbReference type="ARBA" id="ARBA00000085"/>
    </source>
</evidence>
<feature type="coiled-coil region" evidence="7">
    <location>
        <begin position="327"/>
        <end position="361"/>
    </location>
</feature>
<gene>
    <name evidence="10" type="ORF">C6Y40_03175</name>
</gene>
<dbReference type="Proteomes" id="UP000238949">
    <property type="component" value="Unassembled WGS sequence"/>
</dbReference>
<comment type="caution">
    <text evidence="10">The sequence shown here is derived from an EMBL/GenBank/DDBJ whole genome shotgun (WGS) entry which is preliminary data.</text>
</comment>
<protein>
    <recommendedName>
        <fullName evidence="3">histidine kinase</fullName>
        <ecNumber evidence="3">2.7.13.3</ecNumber>
    </recommendedName>
</protein>
<dbReference type="SUPFAM" id="SSF103190">
    <property type="entry name" value="Sensory domain-like"/>
    <property type="match status" value="1"/>
</dbReference>
<dbReference type="InterPro" id="IPR036890">
    <property type="entry name" value="HATPase_C_sf"/>
</dbReference>
<dbReference type="InterPro" id="IPR048760">
    <property type="entry name" value="VP0354-like_sensor_dom"/>
</dbReference>
<evidence type="ECO:0000256" key="6">
    <source>
        <dbReference type="ARBA" id="ARBA00022989"/>
    </source>
</evidence>
<dbReference type="Gene3D" id="3.30.450.20">
    <property type="entry name" value="PAS domain"/>
    <property type="match status" value="1"/>
</dbReference>
<evidence type="ECO:0000313" key="11">
    <source>
        <dbReference type="Proteomes" id="UP000238949"/>
    </source>
</evidence>
<evidence type="ECO:0000256" key="4">
    <source>
        <dbReference type="ARBA" id="ARBA00022475"/>
    </source>
</evidence>
<dbReference type="PANTHER" id="PTHR43065:SF47">
    <property type="match status" value="1"/>
</dbReference>
<dbReference type="Gene3D" id="3.30.565.10">
    <property type="entry name" value="Histidine kinase-like ATPase, C-terminal domain"/>
    <property type="match status" value="1"/>
</dbReference>
<evidence type="ECO:0000259" key="9">
    <source>
        <dbReference type="PROSITE" id="PS50109"/>
    </source>
</evidence>
<dbReference type="Pfam" id="PF02518">
    <property type="entry name" value="HATPase_c"/>
    <property type="match status" value="1"/>
</dbReference>
<feature type="domain" description="Histidine kinase" evidence="9">
    <location>
        <begin position="373"/>
        <end position="603"/>
    </location>
</feature>
<dbReference type="InterPro" id="IPR029151">
    <property type="entry name" value="Sensor-like_sf"/>
</dbReference>
<dbReference type="SMART" id="SM00387">
    <property type="entry name" value="HATPase_c"/>
    <property type="match status" value="1"/>
</dbReference>
<dbReference type="PRINTS" id="PR00344">
    <property type="entry name" value="BCTRLSENSOR"/>
</dbReference>
<keyword evidence="7" id="KW-0175">Coiled coil</keyword>
<dbReference type="InterPro" id="IPR003594">
    <property type="entry name" value="HATPase_dom"/>
</dbReference>
<dbReference type="InterPro" id="IPR004358">
    <property type="entry name" value="Sig_transdc_His_kin-like_C"/>
</dbReference>
<organism evidence="10 11">
    <name type="scientific">Alteromonas alba</name>
    <dbReference type="NCBI Taxonomy" id="2079529"/>
    <lineage>
        <taxon>Bacteria</taxon>
        <taxon>Pseudomonadati</taxon>
        <taxon>Pseudomonadota</taxon>
        <taxon>Gammaproteobacteria</taxon>
        <taxon>Alteromonadales</taxon>
        <taxon>Alteromonadaceae</taxon>
        <taxon>Alteromonas/Salinimonas group</taxon>
        <taxon>Alteromonas</taxon>
    </lineage>
</organism>
<dbReference type="InterPro" id="IPR005467">
    <property type="entry name" value="His_kinase_dom"/>
</dbReference>
<keyword evidence="11" id="KW-1185">Reference proteome</keyword>
<evidence type="ECO:0000256" key="5">
    <source>
        <dbReference type="ARBA" id="ARBA00022692"/>
    </source>
</evidence>
<dbReference type="Gene3D" id="1.10.287.130">
    <property type="match status" value="1"/>
</dbReference>
<proteinExistence type="predicted"/>
<dbReference type="RefSeq" id="WP_105933310.1">
    <property type="nucleotide sequence ID" value="NZ_PVNP01000021.1"/>
</dbReference>
<feature type="coiled-coil region" evidence="7">
    <location>
        <begin position="416"/>
        <end position="443"/>
    </location>
</feature>
<dbReference type="Pfam" id="PF21623">
    <property type="entry name" value="HK_sensor_dom_bact"/>
    <property type="match status" value="1"/>
</dbReference>
<dbReference type="AlphaFoldDB" id="A0A2S9VF00"/>
<keyword evidence="5 8" id="KW-0812">Transmembrane</keyword>
<dbReference type="CDD" id="cd00075">
    <property type="entry name" value="HATPase"/>
    <property type="match status" value="1"/>
</dbReference>